<protein>
    <submittedName>
        <fullName evidence="1">Uncharacterized protein</fullName>
    </submittedName>
</protein>
<dbReference type="EMBL" id="BMAW01102905">
    <property type="protein sequence ID" value="GFT06461.1"/>
    <property type="molecule type" value="Genomic_DNA"/>
</dbReference>
<reference evidence="1" key="1">
    <citation type="submission" date="2020-08" db="EMBL/GenBank/DDBJ databases">
        <title>Multicomponent nature underlies the extraordinary mechanical properties of spider dragline silk.</title>
        <authorList>
            <person name="Kono N."/>
            <person name="Nakamura H."/>
            <person name="Mori M."/>
            <person name="Yoshida Y."/>
            <person name="Ohtoshi R."/>
            <person name="Malay A.D."/>
            <person name="Moran D.A.P."/>
            <person name="Tomita M."/>
            <person name="Numata K."/>
            <person name="Arakawa K."/>
        </authorList>
    </citation>
    <scope>NUCLEOTIDE SEQUENCE</scope>
</reference>
<comment type="caution">
    <text evidence="1">The sequence shown here is derived from an EMBL/GenBank/DDBJ whole genome shotgun (WGS) entry which is preliminary data.</text>
</comment>
<evidence type="ECO:0000313" key="2">
    <source>
        <dbReference type="Proteomes" id="UP000887013"/>
    </source>
</evidence>
<organism evidence="1 2">
    <name type="scientific">Nephila pilipes</name>
    <name type="common">Giant wood spider</name>
    <name type="synonym">Nephila maculata</name>
    <dbReference type="NCBI Taxonomy" id="299642"/>
    <lineage>
        <taxon>Eukaryota</taxon>
        <taxon>Metazoa</taxon>
        <taxon>Ecdysozoa</taxon>
        <taxon>Arthropoda</taxon>
        <taxon>Chelicerata</taxon>
        <taxon>Arachnida</taxon>
        <taxon>Araneae</taxon>
        <taxon>Araneomorphae</taxon>
        <taxon>Entelegynae</taxon>
        <taxon>Araneoidea</taxon>
        <taxon>Nephilidae</taxon>
        <taxon>Nephila</taxon>
    </lineage>
</organism>
<keyword evidence="2" id="KW-1185">Reference proteome</keyword>
<evidence type="ECO:0000313" key="1">
    <source>
        <dbReference type="EMBL" id="GFT06461.1"/>
    </source>
</evidence>
<gene>
    <name evidence="1" type="ORF">NPIL_683551</name>
</gene>
<dbReference type="Proteomes" id="UP000887013">
    <property type="component" value="Unassembled WGS sequence"/>
</dbReference>
<dbReference type="AlphaFoldDB" id="A0A8X6TG94"/>
<name>A0A8X6TG94_NEPPI</name>
<accession>A0A8X6TG94</accession>
<proteinExistence type="predicted"/>
<sequence length="97" mass="11104">MSSFDRPITFSPREAKRTYQSIIRWCDCKRKFCSQQRALKADVERGTIIGSLLDAMSMSRTANLMSVSRTTVSRLLAAYAKLERCPLRSRTVSDSRH</sequence>